<keyword evidence="7" id="KW-0349">Heme</keyword>
<reference evidence="9" key="1">
    <citation type="journal article" date="2014" name="BMC Genomics">
        <title>The genome sequence of the biocontrol fungus Metarhizium anisopliae and comparative genomics of Metarhizium species.</title>
        <authorList>
            <person name="Pattemore J.A."/>
            <person name="Hane J.K."/>
            <person name="Williams A.H."/>
            <person name="Wilson B.A."/>
            <person name="Stodart B.J."/>
            <person name="Ash G.J."/>
        </authorList>
    </citation>
    <scope>NUCLEOTIDE SEQUENCE [LARGE SCALE GENOMIC DNA]</scope>
    <source>
        <strain evidence="9">BRIP 53293</strain>
    </source>
</reference>
<sequence>MPWLPAVVYESSRLLPPISQLANHRAARSIALDKEKIMHQGIYVRYDCCSNTREPGSWGADAEEFRPQRWGTTCEEDQRLYRLGRSRAKIISFRGGKRACLGEKYALTQIKMTPFPLITEFQGGYIQEGRKKCPPSAPILFLSILSDEGMLLGQHRCISKGSN</sequence>
<gene>
    <name evidence="8" type="ORF">H634G_08057</name>
</gene>
<dbReference type="SUPFAM" id="SSF48264">
    <property type="entry name" value="Cytochrome P450"/>
    <property type="match status" value="1"/>
</dbReference>
<dbReference type="InterPro" id="IPR036396">
    <property type="entry name" value="Cyt_P450_sf"/>
</dbReference>
<evidence type="ECO:0000256" key="1">
    <source>
        <dbReference type="ARBA" id="ARBA00001971"/>
    </source>
</evidence>
<evidence type="ECO:0000313" key="8">
    <source>
        <dbReference type="EMBL" id="KJK76469.1"/>
    </source>
</evidence>
<evidence type="ECO:0000256" key="7">
    <source>
        <dbReference type="PIRSR" id="PIRSR602403-1"/>
    </source>
</evidence>
<evidence type="ECO:0000256" key="6">
    <source>
        <dbReference type="ARBA" id="ARBA00023033"/>
    </source>
</evidence>
<name>A0A0D9NR58_METAN</name>
<dbReference type="PRINTS" id="PR00465">
    <property type="entry name" value="EP450IV"/>
</dbReference>
<keyword evidence="3 7" id="KW-0479">Metal-binding</keyword>
<evidence type="ECO:0000256" key="4">
    <source>
        <dbReference type="ARBA" id="ARBA00023002"/>
    </source>
</evidence>
<dbReference type="EMBL" id="KE384743">
    <property type="protein sequence ID" value="KJK76469.1"/>
    <property type="molecule type" value="Genomic_DNA"/>
</dbReference>
<dbReference type="GO" id="GO:0016705">
    <property type="term" value="F:oxidoreductase activity, acting on paired donors, with incorporation or reduction of molecular oxygen"/>
    <property type="evidence" value="ECO:0007669"/>
    <property type="project" value="InterPro"/>
</dbReference>
<accession>A0A0D9NR58</accession>
<dbReference type="Gene3D" id="1.10.630.10">
    <property type="entry name" value="Cytochrome P450"/>
    <property type="match status" value="1"/>
</dbReference>
<comment type="cofactor">
    <cofactor evidence="1 7">
        <name>heme</name>
        <dbReference type="ChEBI" id="CHEBI:30413"/>
    </cofactor>
</comment>
<keyword evidence="9" id="KW-1185">Reference proteome</keyword>
<protein>
    <recommendedName>
        <fullName evidence="10">Cytochrome P450</fullName>
    </recommendedName>
</protein>
<evidence type="ECO:0000256" key="3">
    <source>
        <dbReference type="ARBA" id="ARBA00022723"/>
    </source>
</evidence>
<dbReference type="Pfam" id="PF00067">
    <property type="entry name" value="p450"/>
    <property type="match status" value="1"/>
</dbReference>
<dbReference type="GO" id="GO:0005506">
    <property type="term" value="F:iron ion binding"/>
    <property type="evidence" value="ECO:0007669"/>
    <property type="project" value="InterPro"/>
</dbReference>
<dbReference type="STRING" id="1291518.A0A0D9NR58"/>
<keyword evidence="4" id="KW-0560">Oxidoreductase</keyword>
<dbReference type="GO" id="GO:0004497">
    <property type="term" value="F:monooxygenase activity"/>
    <property type="evidence" value="ECO:0007669"/>
    <property type="project" value="UniProtKB-KW"/>
</dbReference>
<keyword evidence="6" id="KW-0503">Monooxygenase</keyword>
<dbReference type="PANTHER" id="PTHR24296">
    <property type="entry name" value="CYTOCHROME P450"/>
    <property type="match status" value="1"/>
</dbReference>
<dbReference type="Proteomes" id="UP000054544">
    <property type="component" value="Unassembled WGS sequence"/>
</dbReference>
<evidence type="ECO:0008006" key="10">
    <source>
        <dbReference type="Google" id="ProtNLM"/>
    </source>
</evidence>
<keyword evidence="5 7" id="KW-0408">Iron</keyword>
<organism evidence="8 9">
    <name type="scientific">Metarhizium anisopliae BRIP 53293</name>
    <dbReference type="NCBI Taxonomy" id="1291518"/>
    <lineage>
        <taxon>Eukaryota</taxon>
        <taxon>Fungi</taxon>
        <taxon>Dikarya</taxon>
        <taxon>Ascomycota</taxon>
        <taxon>Pezizomycotina</taxon>
        <taxon>Sordariomycetes</taxon>
        <taxon>Hypocreomycetidae</taxon>
        <taxon>Hypocreales</taxon>
        <taxon>Clavicipitaceae</taxon>
        <taxon>Metarhizium</taxon>
    </lineage>
</organism>
<feature type="binding site" description="axial binding residue" evidence="7">
    <location>
        <position position="100"/>
    </location>
    <ligand>
        <name>heme</name>
        <dbReference type="ChEBI" id="CHEBI:30413"/>
    </ligand>
    <ligandPart>
        <name>Fe</name>
        <dbReference type="ChEBI" id="CHEBI:18248"/>
    </ligandPart>
</feature>
<dbReference type="InterPro" id="IPR001128">
    <property type="entry name" value="Cyt_P450"/>
</dbReference>
<dbReference type="AlphaFoldDB" id="A0A0D9NR58"/>
<evidence type="ECO:0000313" key="9">
    <source>
        <dbReference type="Proteomes" id="UP000054544"/>
    </source>
</evidence>
<proteinExistence type="inferred from homology"/>
<comment type="similarity">
    <text evidence="2">Belongs to the cytochrome P450 family.</text>
</comment>
<dbReference type="GO" id="GO:0020037">
    <property type="term" value="F:heme binding"/>
    <property type="evidence" value="ECO:0007669"/>
    <property type="project" value="InterPro"/>
</dbReference>
<evidence type="ECO:0000256" key="2">
    <source>
        <dbReference type="ARBA" id="ARBA00010617"/>
    </source>
</evidence>
<dbReference type="InterPro" id="IPR002403">
    <property type="entry name" value="Cyt_P450_E_grp-IV"/>
</dbReference>
<evidence type="ECO:0000256" key="5">
    <source>
        <dbReference type="ARBA" id="ARBA00023004"/>
    </source>
</evidence>